<reference evidence="1" key="1">
    <citation type="submission" date="2022-01" db="EMBL/GenBank/DDBJ databases">
        <authorList>
            <person name="King R."/>
        </authorList>
    </citation>
    <scope>NUCLEOTIDE SEQUENCE</scope>
</reference>
<evidence type="ECO:0000313" key="1">
    <source>
        <dbReference type="EMBL" id="CAG9771233.1"/>
    </source>
</evidence>
<protein>
    <submittedName>
        <fullName evidence="1">Uncharacterized protein</fullName>
    </submittedName>
</protein>
<dbReference type="Proteomes" id="UP001152799">
    <property type="component" value="Chromosome 7"/>
</dbReference>
<keyword evidence="2" id="KW-1185">Reference proteome</keyword>
<sequence length="342" mass="39962">MSTHMRKVLKGNFPKEALEKMSRKRLEKLVLELVECSSSKSGAKDFKGLYRGLCLKQINTPEWWPSEQIISQSLTADGKCLMGILRFLVYKCCQFFQKTQYKESLNNFTKPQVTSKRRTLIPQNLAPKSKRASPVDSINYNPVVSLINVLLPEKPITQESFLDGFGLQSTFNPIIGEEPTITPTNNSIKFNNTSNIPFSSDLGRELMKRDNHFCPEALRARRLEKFEWYVNKPIVNRPNNIKYEVTYQEKKDWLLDRKFKYPKRQIWQHPGDTDFQKKALLCRRLKVLVLKQDLSKLQRKLRVVLSRVPTNESIIERMKIKALKMRARSERLSVKALRVRNK</sequence>
<dbReference type="OrthoDB" id="6779889at2759"/>
<proteinExistence type="predicted"/>
<evidence type="ECO:0000313" key="2">
    <source>
        <dbReference type="Proteomes" id="UP001152799"/>
    </source>
</evidence>
<organism evidence="1 2">
    <name type="scientific">Ceutorhynchus assimilis</name>
    <name type="common">cabbage seed weevil</name>
    <dbReference type="NCBI Taxonomy" id="467358"/>
    <lineage>
        <taxon>Eukaryota</taxon>
        <taxon>Metazoa</taxon>
        <taxon>Ecdysozoa</taxon>
        <taxon>Arthropoda</taxon>
        <taxon>Hexapoda</taxon>
        <taxon>Insecta</taxon>
        <taxon>Pterygota</taxon>
        <taxon>Neoptera</taxon>
        <taxon>Endopterygota</taxon>
        <taxon>Coleoptera</taxon>
        <taxon>Polyphaga</taxon>
        <taxon>Cucujiformia</taxon>
        <taxon>Curculionidae</taxon>
        <taxon>Ceutorhynchinae</taxon>
        <taxon>Ceutorhynchus</taxon>
    </lineage>
</organism>
<dbReference type="EMBL" id="OU892283">
    <property type="protein sequence ID" value="CAG9771233.1"/>
    <property type="molecule type" value="Genomic_DNA"/>
</dbReference>
<accession>A0A9N9MW82</accession>
<gene>
    <name evidence="1" type="ORF">CEUTPL_LOCUS11671</name>
</gene>
<name>A0A9N9MW82_9CUCU</name>
<dbReference type="AlphaFoldDB" id="A0A9N9MW82"/>